<evidence type="ECO:0000313" key="13">
    <source>
        <dbReference type="EMBL" id="RDL40578.1"/>
    </source>
</evidence>
<dbReference type="PANTHER" id="PTHR12553:SF49">
    <property type="entry name" value="ZINC PHOSPHODIESTERASE ELAC PROTEIN 2"/>
    <property type="match status" value="1"/>
</dbReference>
<dbReference type="Pfam" id="PF13691">
    <property type="entry name" value="Lactamase_B_4"/>
    <property type="match status" value="1"/>
</dbReference>
<dbReference type="Gene3D" id="3.60.15.10">
    <property type="entry name" value="Ribonuclease Z/Hydroxyacylglutathione hydrolase-like"/>
    <property type="match status" value="2"/>
</dbReference>
<dbReference type="SMART" id="SM00849">
    <property type="entry name" value="Lactamase_B"/>
    <property type="match status" value="1"/>
</dbReference>
<evidence type="ECO:0000256" key="7">
    <source>
        <dbReference type="ARBA" id="ARBA00022723"/>
    </source>
</evidence>
<keyword evidence="10" id="KW-0862">Zinc</keyword>
<evidence type="ECO:0000256" key="3">
    <source>
        <dbReference type="ARBA" id="ARBA00007823"/>
    </source>
</evidence>
<dbReference type="Proteomes" id="UP000254866">
    <property type="component" value="Unassembled WGS sequence"/>
</dbReference>
<dbReference type="InterPro" id="IPR036866">
    <property type="entry name" value="RibonucZ/Hydroxyglut_hydro"/>
</dbReference>
<dbReference type="CDD" id="cd07718">
    <property type="entry name" value="RNaseZ_ELAC1_ELAC2-C-term-like_MBL-fold"/>
    <property type="match status" value="1"/>
</dbReference>
<evidence type="ECO:0000256" key="1">
    <source>
        <dbReference type="ARBA" id="ARBA00000402"/>
    </source>
</evidence>
<keyword evidence="9 13" id="KW-0378">Hydrolase</keyword>
<keyword evidence="6" id="KW-0540">Nuclease</keyword>
<dbReference type="OrthoDB" id="527344at2759"/>
<dbReference type="GO" id="GO:1990180">
    <property type="term" value="P:mitochondrial tRNA 3'-end processing"/>
    <property type="evidence" value="ECO:0007669"/>
    <property type="project" value="TreeGrafter"/>
</dbReference>
<dbReference type="InterPro" id="IPR027794">
    <property type="entry name" value="tRNase_Z_dom"/>
</dbReference>
<evidence type="ECO:0000256" key="2">
    <source>
        <dbReference type="ARBA" id="ARBA00001947"/>
    </source>
</evidence>
<dbReference type="RefSeq" id="XP_031873234.1">
    <property type="nucleotide sequence ID" value="XM_032009180.1"/>
</dbReference>
<comment type="cofactor">
    <cofactor evidence="2">
        <name>Zn(2+)</name>
        <dbReference type="ChEBI" id="CHEBI:29105"/>
    </cofactor>
</comment>
<name>A0A370TYJ4_9HELO</name>
<gene>
    <name evidence="13" type="ORF">BP5553_00557</name>
</gene>
<keyword evidence="7" id="KW-0479">Metal-binding</keyword>
<protein>
    <recommendedName>
        <fullName evidence="4">ribonuclease Z</fullName>
        <ecNumber evidence="4">3.1.26.11</ecNumber>
    </recommendedName>
</protein>
<evidence type="ECO:0000256" key="5">
    <source>
        <dbReference type="ARBA" id="ARBA00022694"/>
    </source>
</evidence>
<dbReference type="GO" id="GO:0042781">
    <property type="term" value="F:3'-tRNA processing endoribonuclease activity"/>
    <property type="evidence" value="ECO:0007669"/>
    <property type="project" value="UniProtKB-EC"/>
</dbReference>
<evidence type="ECO:0000256" key="4">
    <source>
        <dbReference type="ARBA" id="ARBA00012477"/>
    </source>
</evidence>
<keyword evidence="14" id="KW-1185">Reference proteome</keyword>
<evidence type="ECO:0000256" key="8">
    <source>
        <dbReference type="ARBA" id="ARBA00022759"/>
    </source>
</evidence>
<dbReference type="EMBL" id="NPIC01000001">
    <property type="protein sequence ID" value="RDL40578.1"/>
    <property type="molecule type" value="Genomic_DNA"/>
</dbReference>
<evidence type="ECO:0000313" key="14">
    <source>
        <dbReference type="Proteomes" id="UP000254866"/>
    </source>
</evidence>
<sequence>MLDPLRATSGSPLSLLKRIRTKVNPGVERNITSFPQRRPFLGRYHAKFRRALGPSRASYNGINGRVFQGPRFRERIRVALATETRGAIYQPADTPYHIVYKKTSRRALDLRERDNQGGSYMMKCSLQFLSTPTADTPGTSLMLHFDRKRYLIGNVGEGTQRVTVQRKTGLIKVGDIFLTGTVGWENAGGVLGMVLTIADCTATSRENALQVLGEKKQKNVSRERLGEVDKGNEVKPLKEAEKPWLSIHGGKNITHLLATARRFIFRKGMPLHTHEYTAKRNAERKNWDPTWQDNWVRLWDMVIEPEGRCASPKKRRHDEFSEDESCKEQMPGETEDELDQIRQAVVSSMFNSEWRLDALFTRKLSTVQLPAAIFVRTEEGKVEKYSGPMPGDRGYDPDVEVMVRNPWPGALVDSLPPTTPSASSVCYIIKSQPRRGKFDAKAAIALGVKPGPNFRVLTEGQSVTTEGGTVVTPDMVLGPGKTGSGFAIIELPTTSYIGPLLNREEWSSKEVMHGIGAVIWILGPGVLHDARLQAFMQARSEMEHIVSSKDCCSNYLALESPAAAAIRLHLLDADRFPIPKYSNVVPHPTDPTMPYMAAKPSMTLQLEPRLEVQTDGIIPDFNTATVVKEVQNDAKLMELAKAARDEVMAPGYQQRLDERQKDIPSKDAEVVTLGTGSALPSKYRNVSATLLRVPGYGSYLFDCGENTLGQLKRVFGDELPEVLRDLKGIWISHLHADHHLGTVAVIKAWATETAEDELTKNNKLYVLSHEGMTKWLHEYSEIEDYGHKRVEIITFAPSNVRQFDFQSSLSDRQQKELGLVSFKACSVSHCHGAAAVVFEFANGFKVAYSGDCRPSREFIKLGKGVTLLIHEATFDDELKGDAIAKKHSTTSEALDVGRQMNARRILLTHFSQRYQKIPVMEAQGATDQVAIVAFDYMRVKIGDFAKVDAFRPALTKLYEDEVAKIGETGRN</sequence>
<dbReference type="GO" id="GO:0005739">
    <property type="term" value="C:mitochondrion"/>
    <property type="evidence" value="ECO:0007669"/>
    <property type="project" value="TreeGrafter"/>
</dbReference>
<keyword evidence="8" id="KW-0255">Endonuclease</keyword>
<proteinExistence type="inferred from homology"/>
<dbReference type="EC" id="3.1.26.11" evidence="4"/>
<reference evidence="13 14" key="1">
    <citation type="journal article" date="2018" name="IMA Fungus">
        <title>IMA Genome-F 9: Draft genome sequence of Annulohypoxylon stygium, Aspergillus mulundensis, Berkeleyomyces basicola (syn. Thielaviopsis basicola), Ceratocystis smalleyi, two Cercospora beticola strains, Coleophoma cylindrospora, Fusarium fracticaudum, Phialophora cf. hyalina, and Morchella septimelata.</title>
        <authorList>
            <person name="Wingfield B.D."/>
            <person name="Bills G.F."/>
            <person name="Dong Y."/>
            <person name="Huang W."/>
            <person name="Nel W.J."/>
            <person name="Swalarsk-Parry B.S."/>
            <person name="Vaghefi N."/>
            <person name="Wilken P.M."/>
            <person name="An Z."/>
            <person name="de Beer Z.W."/>
            <person name="De Vos L."/>
            <person name="Chen L."/>
            <person name="Duong T.A."/>
            <person name="Gao Y."/>
            <person name="Hammerbacher A."/>
            <person name="Kikkert J.R."/>
            <person name="Li Y."/>
            <person name="Li H."/>
            <person name="Li K."/>
            <person name="Li Q."/>
            <person name="Liu X."/>
            <person name="Ma X."/>
            <person name="Naidoo K."/>
            <person name="Pethybridge S.J."/>
            <person name="Sun J."/>
            <person name="Steenkamp E.T."/>
            <person name="van der Nest M.A."/>
            <person name="van Wyk S."/>
            <person name="Wingfield M.J."/>
            <person name="Xiong C."/>
            <person name="Yue Q."/>
            <person name="Zhang X."/>
        </authorList>
    </citation>
    <scope>NUCLEOTIDE SEQUENCE [LARGE SCALE GENOMIC DNA]</scope>
    <source>
        <strain evidence="13 14">BP 5553</strain>
    </source>
</reference>
<dbReference type="STRING" id="2656787.A0A370TYJ4"/>
<dbReference type="AlphaFoldDB" id="A0A370TYJ4"/>
<evidence type="ECO:0000256" key="9">
    <source>
        <dbReference type="ARBA" id="ARBA00022801"/>
    </source>
</evidence>
<evidence type="ECO:0000256" key="10">
    <source>
        <dbReference type="ARBA" id="ARBA00022833"/>
    </source>
</evidence>
<dbReference type="Pfam" id="PF12706">
    <property type="entry name" value="Lactamase_B_2"/>
    <property type="match status" value="1"/>
</dbReference>
<dbReference type="SUPFAM" id="SSF56281">
    <property type="entry name" value="Metallo-hydrolase/oxidoreductase"/>
    <property type="match status" value="2"/>
</dbReference>
<organism evidence="13 14">
    <name type="scientific">Venustampulla echinocandica</name>
    <dbReference type="NCBI Taxonomy" id="2656787"/>
    <lineage>
        <taxon>Eukaryota</taxon>
        <taxon>Fungi</taxon>
        <taxon>Dikarya</taxon>
        <taxon>Ascomycota</taxon>
        <taxon>Pezizomycotina</taxon>
        <taxon>Leotiomycetes</taxon>
        <taxon>Helotiales</taxon>
        <taxon>Pleuroascaceae</taxon>
        <taxon>Venustampulla</taxon>
    </lineage>
</organism>
<dbReference type="InterPro" id="IPR047151">
    <property type="entry name" value="RNZ2-like"/>
</dbReference>
<comment type="similarity">
    <text evidence="3">Belongs to the RNase Z family.</text>
</comment>
<keyword evidence="5" id="KW-0819">tRNA processing</keyword>
<comment type="caution">
    <text evidence="13">The sequence shown here is derived from an EMBL/GenBank/DDBJ whole genome shotgun (WGS) entry which is preliminary data.</text>
</comment>
<evidence type="ECO:0000256" key="6">
    <source>
        <dbReference type="ARBA" id="ARBA00022722"/>
    </source>
</evidence>
<dbReference type="GO" id="GO:0046872">
    <property type="term" value="F:metal ion binding"/>
    <property type="evidence" value="ECO:0007669"/>
    <property type="project" value="UniProtKB-KW"/>
</dbReference>
<feature type="domain" description="Metallo-beta-lactamase" evidence="12">
    <location>
        <begin position="685"/>
        <end position="887"/>
    </location>
</feature>
<dbReference type="InterPro" id="IPR001279">
    <property type="entry name" value="Metallo-B-lactamas"/>
</dbReference>
<evidence type="ECO:0000259" key="12">
    <source>
        <dbReference type="SMART" id="SM00849"/>
    </source>
</evidence>
<evidence type="ECO:0000256" key="11">
    <source>
        <dbReference type="SAM" id="MobiDB-lite"/>
    </source>
</evidence>
<accession>A0A370TYJ4</accession>
<comment type="catalytic activity">
    <reaction evidence="1">
        <text>Endonucleolytic cleavage of RNA, removing extra 3' nucleotides from tRNA precursor, generating 3' termini of tRNAs. A 3'-hydroxy group is left at the tRNA terminus and a 5'-phosphoryl group is left at the trailer molecule.</text>
        <dbReference type="EC" id="3.1.26.11"/>
    </reaction>
</comment>
<dbReference type="GeneID" id="43593406"/>
<dbReference type="PANTHER" id="PTHR12553">
    <property type="entry name" value="ZINC PHOSPHODIESTERASE ELAC PROTEIN 2"/>
    <property type="match status" value="1"/>
</dbReference>
<feature type="region of interest" description="Disordered" evidence="11">
    <location>
        <begin position="312"/>
        <end position="335"/>
    </location>
</feature>